<protein>
    <submittedName>
        <fullName evidence="3">SDR family oxidoreductase</fullName>
    </submittedName>
</protein>
<evidence type="ECO:0000313" key="4">
    <source>
        <dbReference type="Proteomes" id="UP001165962"/>
    </source>
</evidence>
<gene>
    <name evidence="3" type="ORF">G9U52_19505</name>
</gene>
<reference evidence="3" key="1">
    <citation type="submission" date="2020-03" db="EMBL/GenBank/DDBJ databases">
        <title>Draft sequencing of Paenibacilllus sp. S3N08.</title>
        <authorList>
            <person name="Kim D.-U."/>
        </authorList>
    </citation>
    <scope>NUCLEOTIDE SEQUENCE</scope>
    <source>
        <strain evidence="3">S3N08</strain>
    </source>
</reference>
<keyword evidence="4" id="KW-1185">Reference proteome</keyword>
<dbReference type="CDD" id="cd05233">
    <property type="entry name" value="SDR_c"/>
    <property type="match status" value="1"/>
</dbReference>
<sequence>MINPNEALEQSIQPRLKNKVAIISGGGSGIGKASAMLMARHGAKVCLFDRTLDNANEVRDAIKAAGGEATVFRTDISVADNVEESYKEALKAYGRLDIVFANAGINGVMTSIEHMEVDDWQKTVDINLRGTFLTVKYAIPHLKESGGSILINSSINGNRVFSNIGFSAYSSTKAGQVAFMKMAALELARYKIRVNAICPGAIETSIDENTFKKPELKEVQIPVQYPEGDQPLAHKSGSAEQVAQLALFLASSDSSHITGTEIYIDGAESLIHG</sequence>
<accession>A0ABX0J7B8</accession>
<dbReference type="PRINTS" id="PR00080">
    <property type="entry name" value="SDRFAMILY"/>
</dbReference>
<evidence type="ECO:0000256" key="1">
    <source>
        <dbReference type="ARBA" id="ARBA00006484"/>
    </source>
</evidence>
<dbReference type="InterPro" id="IPR036291">
    <property type="entry name" value="NAD(P)-bd_dom_sf"/>
</dbReference>
<dbReference type="PRINTS" id="PR00081">
    <property type="entry name" value="GDHRDH"/>
</dbReference>
<dbReference type="SUPFAM" id="SSF51735">
    <property type="entry name" value="NAD(P)-binding Rossmann-fold domains"/>
    <property type="match status" value="1"/>
</dbReference>
<comment type="caution">
    <text evidence="3">The sequence shown here is derived from an EMBL/GenBank/DDBJ whole genome shotgun (WGS) entry which is preliminary data.</text>
</comment>
<evidence type="ECO:0000313" key="3">
    <source>
        <dbReference type="EMBL" id="NHN32027.1"/>
    </source>
</evidence>
<comment type="similarity">
    <text evidence="1">Belongs to the short-chain dehydrogenases/reductases (SDR) family.</text>
</comment>
<dbReference type="NCBIfam" id="NF004203">
    <property type="entry name" value="PRK05653.2-4"/>
    <property type="match status" value="1"/>
</dbReference>
<keyword evidence="2" id="KW-0560">Oxidoreductase</keyword>
<dbReference type="Gene3D" id="3.40.50.720">
    <property type="entry name" value="NAD(P)-binding Rossmann-like Domain"/>
    <property type="match status" value="1"/>
</dbReference>
<dbReference type="InterPro" id="IPR002347">
    <property type="entry name" value="SDR_fam"/>
</dbReference>
<dbReference type="EMBL" id="JAAOIW010000007">
    <property type="protein sequence ID" value="NHN32027.1"/>
    <property type="molecule type" value="Genomic_DNA"/>
</dbReference>
<dbReference type="Pfam" id="PF13561">
    <property type="entry name" value="adh_short_C2"/>
    <property type="match status" value="1"/>
</dbReference>
<organism evidence="3 4">
    <name type="scientific">Paenibacillus agricola</name>
    <dbReference type="NCBI Taxonomy" id="2716264"/>
    <lineage>
        <taxon>Bacteria</taxon>
        <taxon>Bacillati</taxon>
        <taxon>Bacillota</taxon>
        <taxon>Bacilli</taxon>
        <taxon>Bacillales</taxon>
        <taxon>Paenibacillaceae</taxon>
        <taxon>Paenibacillus</taxon>
    </lineage>
</organism>
<dbReference type="Proteomes" id="UP001165962">
    <property type="component" value="Unassembled WGS sequence"/>
</dbReference>
<name>A0ABX0J7B8_9BACL</name>
<dbReference type="PANTHER" id="PTHR24321:SF8">
    <property type="entry name" value="ESTRADIOL 17-BETA-DEHYDROGENASE 8-RELATED"/>
    <property type="match status" value="1"/>
</dbReference>
<evidence type="ECO:0000256" key="2">
    <source>
        <dbReference type="ARBA" id="ARBA00023002"/>
    </source>
</evidence>
<proteinExistence type="inferred from homology"/>
<dbReference type="PANTHER" id="PTHR24321">
    <property type="entry name" value="DEHYDROGENASES, SHORT CHAIN"/>
    <property type="match status" value="1"/>
</dbReference>
<dbReference type="RefSeq" id="WP_166152325.1">
    <property type="nucleotide sequence ID" value="NZ_JAAOIW010000007.1"/>
</dbReference>